<dbReference type="InterPro" id="IPR052734">
    <property type="entry name" value="Nod_factor_acetyltransferase"/>
</dbReference>
<comment type="subcellular location">
    <subcellularLocation>
        <location evidence="1">Membrane</location>
    </subcellularLocation>
</comment>
<protein>
    <submittedName>
        <fullName evidence="5">Fucose 4-O-acetylase-like acetyltransferase</fullName>
    </submittedName>
</protein>
<dbReference type="PANTHER" id="PTHR37312:SF1">
    <property type="entry name" value="MEMBRANE-BOUND ACYLTRANSFERASE YKRP-RELATED"/>
    <property type="match status" value="1"/>
</dbReference>
<feature type="domain" description="Acyltransferase 3" evidence="4">
    <location>
        <begin position="9"/>
        <end position="311"/>
    </location>
</feature>
<keyword evidence="3" id="KW-1133">Transmembrane helix</keyword>
<dbReference type="GO" id="GO:0016747">
    <property type="term" value="F:acyltransferase activity, transferring groups other than amino-acyl groups"/>
    <property type="evidence" value="ECO:0007669"/>
    <property type="project" value="InterPro"/>
</dbReference>
<dbReference type="EMBL" id="SLXK01000014">
    <property type="protein sequence ID" value="TCP28966.1"/>
    <property type="molecule type" value="Genomic_DNA"/>
</dbReference>
<dbReference type="InterPro" id="IPR002656">
    <property type="entry name" value="Acyl_transf_3_dom"/>
</dbReference>
<dbReference type="RefSeq" id="WP_243647024.1">
    <property type="nucleotide sequence ID" value="NZ_SLXK01000014.1"/>
</dbReference>
<gene>
    <name evidence="5" type="ORF">EV207_11491</name>
</gene>
<feature type="transmembrane region" description="Helical" evidence="3">
    <location>
        <begin position="155"/>
        <end position="174"/>
    </location>
</feature>
<keyword evidence="3" id="KW-0472">Membrane</keyword>
<dbReference type="AlphaFoldDB" id="A0A4V6NQN4"/>
<accession>A0A4V6NQN4</accession>
<feature type="transmembrane region" description="Helical" evidence="3">
    <location>
        <begin position="37"/>
        <end position="61"/>
    </location>
</feature>
<evidence type="ECO:0000313" key="5">
    <source>
        <dbReference type="EMBL" id="TCP28966.1"/>
    </source>
</evidence>
<name>A0A4V6NQN4_9BACL</name>
<feature type="transmembrane region" description="Helical" evidence="3">
    <location>
        <begin position="73"/>
        <end position="94"/>
    </location>
</feature>
<reference evidence="5 6" key="1">
    <citation type="submission" date="2019-03" db="EMBL/GenBank/DDBJ databases">
        <title>Genomic Encyclopedia of Type Strains, Phase IV (KMG-IV): sequencing the most valuable type-strain genomes for metagenomic binning, comparative biology and taxonomic classification.</title>
        <authorList>
            <person name="Goeker M."/>
        </authorList>
    </citation>
    <scope>NUCLEOTIDE SEQUENCE [LARGE SCALE GENOMIC DNA]</scope>
    <source>
        <strain evidence="5 6">DSM 19377</strain>
    </source>
</reference>
<evidence type="ECO:0000313" key="6">
    <source>
        <dbReference type="Proteomes" id="UP000295416"/>
    </source>
</evidence>
<evidence type="ECO:0000256" key="2">
    <source>
        <dbReference type="ARBA" id="ARBA00007400"/>
    </source>
</evidence>
<feature type="transmembrane region" description="Helical" evidence="3">
    <location>
        <begin position="186"/>
        <end position="207"/>
    </location>
</feature>
<feature type="transmembrane region" description="Helical" evidence="3">
    <location>
        <begin position="297"/>
        <end position="316"/>
    </location>
</feature>
<keyword evidence="6" id="KW-1185">Reference proteome</keyword>
<sequence>MIAASKRDAYFDNAKLILIFLVVFGHVISPLKNDNHVLFTLYTSIFLFHMPGFILISGFFAKNFRKKGYILKLAKKLLLPYLLFQAIYSVFYYWNGDEPTLTFNPIYAHWTLWFLVSMFCWHLMLFVFDRFRWIGLAVAVILGMGIGYIDFNGGFLSLSRTFVFFPFFLLGYLLKPAHFEAFKKIPSRLPLGLLILAGIFITFWIGFPQDATDWLLGSHTYADMGTPEVTDGLIRAGQYILTAIVLAGFLATVPAKSFALTVIGQRTLIIYLLHGFIIKTIETLIPDDSLEPLADNYLVLFIFSWAVCLILGSYVIKKWTRPIIEFRIN</sequence>
<feature type="transmembrane region" description="Helical" evidence="3">
    <location>
        <begin position="106"/>
        <end position="126"/>
    </location>
</feature>
<organism evidence="5 6">
    <name type="scientific">Scopulibacillus darangshiensis</name>
    <dbReference type="NCBI Taxonomy" id="442528"/>
    <lineage>
        <taxon>Bacteria</taxon>
        <taxon>Bacillati</taxon>
        <taxon>Bacillota</taxon>
        <taxon>Bacilli</taxon>
        <taxon>Bacillales</taxon>
        <taxon>Sporolactobacillaceae</taxon>
        <taxon>Scopulibacillus</taxon>
    </lineage>
</organism>
<evidence type="ECO:0000256" key="3">
    <source>
        <dbReference type="SAM" id="Phobius"/>
    </source>
</evidence>
<keyword evidence="5" id="KW-0808">Transferase</keyword>
<evidence type="ECO:0000256" key="1">
    <source>
        <dbReference type="ARBA" id="ARBA00004370"/>
    </source>
</evidence>
<feature type="transmembrane region" description="Helical" evidence="3">
    <location>
        <begin position="267"/>
        <end position="285"/>
    </location>
</feature>
<comment type="similarity">
    <text evidence="2">Belongs to the acyltransferase 3 family.</text>
</comment>
<keyword evidence="3" id="KW-0812">Transmembrane</keyword>
<dbReference type="Proteomes" id="UP000295416">
    <property type="component" value="Unassembled WGS sequence"/>
</dbReference>
<evidence type="ECO:0000259" key="4">
    <source>
        <dbReference type="Pfam" id="PF01757"/>
    </source>
</evidence>
<feature type="transmembrane region" description="Helical" evidence="3">
    <location>
        <begin position="236"/>
        <end position="255"/>
    </location>
</feature>
<comment type="caution">
    <text evidence="5">The sequence shown here is derived from an EMBL/GenBank/DDBJ whole genome shotgun (WGS) entry which is preliminary data.</text>
</comment>
<feature type="transmembrane region" description="Helical" evidence="3">
    <location>
        <begin position="133"/>
        <end position="149"/>
    </location>
</feature>
<dbReference type="Pfam" id="PF01757">
    <property type="entry name" value="Acyl_transf_3"/>
    <property type="match status" value="1"/>
</dbReference>
<dbReference type="PANTHER" id="PTHR37312">
    <property type="entry name" value="MEMBRANE-BOUND ACYLTRANSFERASE YKRP-RELATED"/>
    <property type="match status" value="1"/>
</dbReference>
<proteinExistence type="inferred from homology"/>
<feature type="transmembrane region" description="Helical" evidence="3">
    <location>
        <begin position="12"/>
        <end position="31"/>
    </location>
</feature>